<dbReference type="EMBL" id="BMNT01000001">
    <property type="protein sequence ID" value="GGK61506.1"/>
    <property type="molecule type" value="Genomic_DNA"/>
</dbReference>
<dbReference type="AlphaFoldDB" id="A0A917QP84"/>
<proteinExistence type="predicted"/>
<accession>A0A917QP84</accession>
<comment type="caution">
    <text evidence="2">The sequence shown here is derived from an EMBL/GenBank/DDBJ whole genome shotgun (WGS) entry which is preliminary data.</text>
</comment>
<gene>
    <name evidence="2" type="ORF">GCM10007964_00790</name>
</gene>
<keyword evidence="3" id="KW-1185">Reference proteome</keyword>
<reference evidence="2" key="1">
    <citation type="journal article" date="2014" name="Int. J. Syst. Evol. Microbiol.">
        <title>Complete genome sequence of Corynebacterium casei LMG S-19264T (=DSM 44701T), isolated from a smear-ripened cheese.</title>
        <authorList>
            <consortium name="US DOE Joint Genome Institute (JGI-PGF)"/>
            <person name="Walter F."/>
            <person name="Albersmeier A."/>
            <person name="Kalinowski J."/>
            <person name="Ruckert C."/>
        </authorList>
    </citation>
    <scope>NUCLEOTIDE SEQUENCE</scope>
    <source>
        <strain evidence="2">JCM 13064</strain>
    </source>
</reference>
<feature type="compositionally biased region" description="Acidic residues" evidence="1">
    <location>
        <begin position="15"/>
        <end position="24"/>
    </location>
</feature>
<evidence type="ECO:0000313" key="3">
    <source>
        <dbReference type="Proteomes" id="UP000645217"/>
    </source>
</evidence>
<dbReference type="RefSeq" id="WP_189160886.1">
    <property type="nucleotide sequence ID" value="NZ_BMNT01000001.1"/>
</dbReference>
<reference evidence="2" key="2">
    <citation type="submission" date="2020-09" db="EMBL/GenBank/DDBJ databases">
        <authorList>
            <person name="Sun Q."/>
            <person name="Ohkuma M."/>
        </authorList>
    </citation>
    <scope>NUCLEOTIDE SEQUENCE</scope>
    <source>
        <strain evidence="2">JCM 13064</strain>
    </source>
</reference>
<feature type="region of interest" description="Disordered" evidence="1">
    <location>
        <begin position="1"/>
        <end position="24"/>
    </location>
</feature>
<evidence type="ECO:0000313" key="2">
    <source>
        <dbReference type="EMBL" id="GGK61506.1"/>
    </source>
</evidence>
<organism evidence="2 3">
    <name type="scientific">Sphaerisporangium melleum</name>
    <dbReference type="NCBI Taxonomy" id="321316"/>
    <lineage>
        <taxon>Bacteria</taxon>
        <taxon>Bacillati</taxon>
        <taxon>Actinomycetota</taxon>
        <taxon>Actinomycetes</taxon>
        <taxon>Streptosporangiales</taxon>
        <taxon>Streptosporangiaceae</taxon>
        <taxon>Sphaerisporangium</taxon>
    </lineage>
</organism>
<name>A0A917QP84_9ACTN</name>
<evidence type="ECO:0000256" key="1">
    <source>
        <dbReference type="SAM" id="MobiDB-lite"/>
    </source>
</evidence>
<dbReference type="Proteomes" id="UP000645217">
    <property type="component" value="Unassembled WGS sequence"/>
</dbReference>
<sequence length="93" mass="10395">MSFVPRYNPDHYLDGDGEDEPPFEDGMDVPFFTGFTLGRMWQRLKTGSPVRAVVHTYGTEMVIRMAEAKGLPFSAEYLSDSFSLVTIGALPTE</sequence>
<protein>
    <submittedName>
        <fullName evidence="2">Uncharacterized protein</fullName>
    </submittedName>
</protein>